<evidence type="ECO:0000313" key="2">
    <source>
        <dbReference type="EMBL" id="MBB4036818.1"/>
    </source>
</evidence>
<comment type="caution">
    <text evidence="2">The sequence shown here is derived from an EMBL/GenBank/DDBJ whole genome shotgun (WGS) entry which is preliminary data.</text>
</comment>
<name>A0A840CRP3_9BACT</name>
<reference evidence="2 3" key="1">
    <citation type="submission" date="2020-08" db="EMBL/GenBank/DDBJ databases">
        <title>Genomic Encyclopedia of Type Strains, Phase IV (KMG-IV): sequencing the most valuable type-strain genomes for metagenomic binning, comparative biology and taxonomic classification.</title>
        <authorList>
            <person name="Goeker M."/>
        </authorList>
    </citation>
    <scope>NUCLEOTIDE SEQUENCE [LARGE SCALE GENOMIC DNA]</scope>
    <source>
        <strain evidence="2 3">DSM 104969</strain>
    </source>
</reference>
<proteinExistence type="predicted"/>
<dbReference type="EMBL" id="JACIEP010000009">
    <property type="protein sequence ID" value="MBB4036818.1"/>
    <property type="molecule type" value="Genomic_DNA"/>
</dbReference>
<sequence>MKTKIFALLSLFLLIKGSMNSYSQVTIGLGESPEKYATLQVKDKAREVSASLDGATADKGGILLPRVELQKRYQLLPFVAQDIVDANDQDYQDAKLVHTGLIVYNLTENDDEELCLGLNQWDGEKWNCFQTKLGNATAILGNCDSLTFTGQYQSNVALTSANYMTMPLHVKKAGAYTITAAPSPDNGYYFTASGVFLTAGYYYLTIPGTGMPIDYTPVNSEGDLIKISFNGNSLETCDPLRIKIEDSSKKPLYTMNCSSVSVKGVYKIDIPLDNTNFIDITLNADIEAVGSTYTIETNTVDGIYFKDSGLITGISQPVKLMGHGIPTSLDNKEFTITSNSSKSVATCHATVVMVIPKKRIYTIGHDATFGYNLAAGGGARKVLTAPANFGTNESSIVKTDMENYTFVISDITGDVANSVVQQIKDELANNKPDILYITQDVYITAINGLATSIIDYLNKGGVVVCMWEANPYLNGGAQILFRQLFGNQTITQTKGIGASGGSVYTFSNVNDEILNGPFGDVRGKYWGEDASWAMTLSNLPVGDLEIYTYATDYGKTGTDAPDPGNVIAFKHKKLNLIYVGDGGFTSSPSGVPGGSNLICPFYWNTNTMAPIPKPNYGAGTTKYDVYNSQMWCNVMAWAIKQAQFNGINTIK</sequence>
<dbReference type="AlphaFoldDB" id="A0A840CRP3"/>
<keyword evidence="1" id="KW-0732">Signal</keyword>
<accession>A0A840CRP3</accession>
<protein>
    <submittedName>
        <fullName evidence="2">Putative membrane protein</fullName>
    </submittedName>
</protein>
<gene>
    <name evidence="2" type="ORF">GGR21_002731</name>
</gene>
<organism evidence="2 3">
    <name type="scientific">Dysgonomonas hofstadii</name>
    <dbReference type="NCBI Taxonomy" id="637886"/>
    <lineage>
        <taxon>Bacteria</taxon>
        <taxon>Pseudomonadati</taxon>
        <taxon>Bacteroidota</taxon>
        <taxon>Bacteroidia</taxon>
        <taxon>Bacteroidales</taxon>
        <taxon>Dysgonomonadaceae</taxon>
        <taxon>Dysgonomonas</taxon>
    </lineage>
</organism>
<keyword evidence="3" id="KW-1185">Reference proteome</keyword>
<feature type="signal peptide" evidence="1">
    <location>
        <begin position="1"/>
        <end position="23"/>
    </location>
</feature>
<dbReference type="RefSeq" id="WP_246348076.1">
    <property type="nucleotide sequence ID" value="NZ_JACIEP010000009.1"/>
</dbReference>
<dbReference type="Proteomes" id="UP000555103">
    <property type="component" value="Unassembled WGS sequence"/>
</dbReference>
<evidence type="ECO:0000313" key="3">
    <source>
        <dbReference type="Proteomes" id="UP000555103"/>
    </source>
</evidence>
<feature type="chain" id="PRO_5032929491" evidence="1">
    <location>
        <begin position="24"/>
        <end position="651"/>
    </location>
</feature>
<evidence type="ECO:0000256" key="1">
    <source>
        <dbReference type="SAM" id="SignalP"/>
    </source>
</evidence>